<dbReference type="OrthoDB" id="202653at2157"/>
<evidence type="ECO:0000256" key="1">
    <source>
        <dbReference type="SAM" id="Phobius"/>
    </source>
</evidence>
<dbReference type="EMBL" id="FMZP01000018">
    <property type="protein sequence ID" value="SDD31135.1"/>
    <property type="molecule type" value="Genomic_DNA"/>
</dbReference>
<sequence length="136" mass="14501">MSNDRRPLLVVLLGSAVLVTGVLHLSFVPRYLPDDVLLTVLTLGAGWATYTLVFYALGRVVAVPAGQEFPNMRFADLGIAVLLVSLLLLLAFDAVGVPLEGLVSVYALPALGIYVGLALIGWSIGRRTEAINEIAR</sequence>
<feature type="transmembrane region" description="Helical" evidence="1">
    <location>
        <begin position="104"/>
        <end position="124"/>
    </location>
</feature>
<dbReference type="RefSeq" id="WP_092930253.1">
    <property type="nucleotide sequence ID" value="NZ_FMZP01000018.1"/>
</dbReference>
<evidence type="ECO:0000313" key="5">
    <source>
        <dbReference type="Proteomes" id="UP000324021"/>
    </source>
</evidence>
<gene>
    <name evidence="3" type="ORF">SAMN04488694_10335</name>
    <name evidence="2" type="ORF">SAMN05192552_101832</name>
</gene>
<feature type="transmembrane region" description="Helical" evidence="1">
    <location>
        <begin position="7"/>
        <end position="28"/>
    </location>
</feature>
<reference evidence="4 5" key="1">
    <citation type="submission" date="2016-10" db="EMBL/GenBank/DDBJ databases">
        <authorList>
            <person name="Varghese N."/>
            <person name="Submissions S."/>
        </authorList>
    </citation>
    <scope>NUCLEOTIDE SEQUENCE [LARGE SCALE GENOMIC DNA]</scope>
    <source>
        <strain evidence="2 5">CDM_1</strain>
        <strain evidence="4">CDM_6</strain>
    </source>
</reference>
<feature type="transmembrane region" description="Helical" evidence="1">
    <location>
        <begin position="74"/>
        <end position="92"/>
    </location>
</feature>
<keyword evidence="1" id="KW-0472">Membrane</keyword>
<organism evidence="3 4">
    <name type="scientific">Natrinema hispanicum</name>
    <dbReference type="NCBI Taxonomy" id="392421"/>
    <lineage>
        <taxon>Archaea</taxon>
        <taxon>Methanobacteriati</taxon>
        <taxon>Methanobacteriota</taxon>
        <taxon>Stenosarchaea group</taxon>
        <taxon>Halobacteria</taxon>
        <taxon>Halobacteriales</taxon>
        <taxon>Natrialbaceae</taxon>
        <taxon>Natrinema</taxon>
    </lineage>
</organism>
<dbReference type="EMBL" id="FOIC01000003">
    <property type="protein sequence ID" value="SES99253.1"/>
    <property type="molecule type" value="Genomic_DNA"/>
</dbReference>
<protein>
    <submittedName>
        <fullName evidence="3">Uncharacterized protein</fullName>
    </submittedName>
</protein>
<dbReference type="Proteomes" id="UP000324021">
    <property type="component" value="Unassembled WGS sequence"/>
</dbReference>
<dbReference type="Proteomes" id="UP000199320">
    <property type="component" value="Unassembled WGS sequence"/>
</dbReference>
<keyword evidence="1" id="KW-0812">Transmembrane</keyword>
<evidence type="ECO:0000313" key="2">
    <source>
        <dbReference type="EMBL" id="SDD31135.1"/>
    </source>
</evidence>
<feature type="transmembrane region" description="Helical" evidence="1">
    <location>
        <begin position="40"/>
        <end position="62"/>
    </location>
</feature>
<evidence type="ECO:0000313" key="3">
    <source>
        <dbReference type="EMBL" id="SES99253.1"/>
    </source>
</evidence>
<accession>A0A1I0AZN6</accession>
<evidence type="ECO:0000313" key="4">
    <source>
        <dbReference type="Proteomes" id="UP000199320"/>
    </source>
</evidence>
<dbReference type="AlphaFoldDB" id="A0A1I0AZN6"/>
<keyword evidence="1" id="KW-1133">Transmembrane helix</keyword>
<reference evidence="3" key="2">
    <citation type="submission" date="2016-10" db="EMBL/GenBank/DDBJ databases">
        <authorList>
            <person name="de Groot N.N."/>
        </authorList>
    </citation>
    <scope>NUCLEOTIDE SEQUENCE [LARGE SCALE GENOMIC DNA]</scope>
    <source>
        <strain evidence="3">CDM_6</strain>
    </source>
</reference>
<name>A0A1I0AZN6_9EURY</name>
<proteinExistence type="predicted"/>
<keyword evidence="4" id="KW-1185">Reference proteome</keyword>